<dbReference type="Pfam" id="PF07494">
    <property type="entry name" value="Reg_prop"/>
    <property type="match status" value="1"/>
</dbReference>
<proteinExistence type="predicted"/>
<feature type="signal peptide" evidence="3">
    <location>
        <begin position="1"/>
        <end position="19"/>
    </location>
</feature>
<feature type="region of interest" description="Disordered" evidence="2">
    <location>
        <begin position="426"/>
        <end position="447"/>
    </location>
</feature>
<dbReference type="InterPro" id="IPR015943">
    <property type="entry name" value="WD40/YVTN_repeat-like_dom_sf"/>
</dbReference>
<feature type="domain" description="PorZ N-terminal beta-propeller" evidence="4">
    <location>
        <begin position="44"/>
        <end position="205"/>
    </location>
</feature>
<dbReference type="OrthoDB" id="9807410at2"/>
<name>A0A2S1LKX9_9FLAO</name>
<feature type="compositionally biased region" description="Polar residues" evidence="2">
    <location>
        <begin position="426"/>
        <end position="440"/>
    </location>
</feature>
<dbReference type="RefSeq" id="WP_108736065.1">
    <property type="nucleotide sequence ID" value="NZ_CP020919.1"/>
</dbReference>
<organism evidence="5 6">
    <name type="scientific">Flavobacterium kingsejongi</name>
    <dbReference type="NCBI Taxonomy" id="1678728"/>
    <lineage>
        <taxon>Bacteria</taxon>
        <taxon>Pseudomonadati</taxon>
        <taxon>Bacteroidota</taxon>
        <taxon>Flavobacteriia</taxon>
        <taxon>Flavobacteriales</taxon>
        <taxon>Flavobacteriaceae</taxon>
        <taxon>Flavobacterium</taxon>
    </lineage>
</organism>
<dbReference type="InterPro" id="IPR011110">
    <property type="entry name" value="Reg_prop"/>
</dbReference>
<dbReference type="AlphaFoldDB" id="A0A2S1LKX9"/>
<sequence length="768" mass="84431">MKKHFFAFLLFFFVALGQAQINQSWGSYFSYNHITDLAESESRLYAAGSNAVFSKNILSQELKTITSVDGLKAQNITALYHSNTFKKTLVGNENGLLLVINDATNAVLTKVDILTQIPVAPNVKKINHFLEHEGKVYISCDFGIVVIDLATLEFGDTYYIGPAGQEVRVFETCVLNNTIYAATQNNGIRSASLSNPNLNDFSQWSQFNTGSWIHMTTFNNQIVATDANNTQFRFNGATPQQFASFPDPVVDVRGREEYLVVTTRKAVTVYSATFAVVASFTATQVSSTETIVFTSGTLINNTIYVGTDDHGVFSCGISNTFQFDNFYPGGPLRNNVFRIKAVSNLLWCVFGDYNGTYNPYPLDAYGISKFTTNIGWTHIPYSELSGAKSLVYVTPHPTNTKVAYVSSYFTGLLQLENDVLAETYTPQNTSTNGSGLQQATGGAPNESRVNGSAFDRNGNLWMTNSLAEKGLVVMRPGNQWQAYSMAPVMNVANTNSYSKLLIDKNSTKWLASNYGGVIGFNENYDNKILKISEGSDEGNLPVIDVRAIAIDRRNQLWIGTSQGLRILPSVDNFLTETQLTTNPIIILEEDLAQELFFNQFITDIEVDGSNNKWVGTAGAGAFLVSPNGQETKYHFTKDNSPLPGNTINDIDINPLTGEVFFATDGGMVSFKGVATAPTDNLNNVIVFPNPVRPEYQGTVKISGLMTNCNVKITDIEGNLVHEEVSKGGTIEWNTTAFGKYRVASGVYMIFISDNDGTETKVKKVMIIR</sequence>
<keyword evidence="6" id="KW-1185">Reference proteome</keyword>
<dbReference type="Gene3D" id="2.130.10.10">
    <property type="entry name" value="YVTN repeat-like/Quinoprotein amine dehydrogenase"/>
    <property type="match status" value="1"/>
</dbReference>
<evidence type="ECO:0000256" key="3">
    <source>
        <dbReference type="SAM" id="SignalP"/>
    </source>
</evidence>
<feature type="chain" id="PRO_5015558772" evidence="3">
    <location>
        <begin position="20"/>
        <end position="768"/>
    </location>
</feature>
<evidence type="ECO:0000256" key="2">
    <source>
        <dbReference type="SAM" id="MobiDB-lite"/>
    </source>
</evidence>
<dbReference type="NCBIfam" id="TIGR04183">
    <property type="entry name" value="Por_Secre_tail"/>
    <property type="match status" value="1"/>
</dbReference>
<keyword evidence="1 3" id="KW-0732">Signal</keyword>
<evidence type="ECO:0000313" key="5">
    <source>
        <dbReference type="EMBL" id="AWG24424.1"/>
    </source>
</evidence>
<dbReference type="Proteomes" id="UP000244677">
    <property type="component" value="Chromosome"/>
</dbReference>
<reference evidence="5 6" key="1">
    <citation type="submission" date="2017-04" db="EMBL/GenBank/DDBJ databases">
        <title>Complete genome sequence of Flavobacterium kingsejong AJ004.</title>
        <authorList>
            <person name="Lee P.C."/>
        </authorList>
    </citation>
    <scope>NUCLEOTIDE SEQUENCE [LARGE SCALE GENOMIC DNA]</scope>
    <source>
        <strain evidence="5 6">AJ004</strain>
    </source>
</reference>
<dbReference type="InterPro" id="IPR048954">
    <property type="entry name" value="PorZ_N"/>
</dbReference>
<dbReference type="SUPFAM" id="SSF101898">
    <property type="entry name" value="NHL repeat"/>
    <property type="match status" value="1"/>
</dbReference>
<gene>
    <name evidence="5" type="ORF">FK004_03835</name>
</gene>
<dbReference type="EMBL" id="CP020919">
    <property type="protein sequence ID" value="AWG24424.1"/>
    <property type="molecule type" value="Genomic_DNA"/>
</dbReference>
<dbReference type="InterPro" id="IPR026444">
    <property type="entry name" value="Secre_tail"/>
</dbReference>
<accession>A0A2S1LKX9</accession>
<evidence type="ECO:0000256" key="1">
    <source>
        <dbReference type="ARBA" id="ARBA00022729"/>
    </source>
</evidence>
<evidence type="ECO:0000259" key="4">
    <source>
        <dbReference type="Pfam" id="PF21544"/>
    </source>
</evidence>
<protein>
    <submittedName>
        <fullName evidence="5">ABC transporter substrate-binding protein</fullName>
    </submittedName>
</protein>
<evidence type="ECO:0000313" key="6">
    <source>
        <dbReference type="Proteomes" id="UP000244677"/>
    </source>
</evidence>
<dbReference type="Pfam" id="PF21544">
    <property type="entry name" value="PorZ_N_b_propeller"/>
    <property type="match status" value="1"/>
</dbReference>
<dbReference type="SUPFAM" id="SSF75011">
    <property type="entry name" value="3-carboxy-cis,cis-mucoante lactonizing enzyme"/>
    <property type="match status" value="1"/>
</dbReference>
<dbReference type="KEGG" id="fki:FK004_03835"/>